<sequence>MRELDAIIAKYNSLKKTETECVLATVVHVDGSSYRREGARMLIDEYGNITGAISGGCLEGDALRKALHALHQQKNKLVTYDTSDEEDAIIGAQLGCNGIIQVLFEPLDYRDGFNPCELLKKTLNQKNPLAIVVRFNLNKLKEQLGTKLIISGDSEIYGRKSEKEVFNHILDQANLALKNRTNQFAEFLVGEDTHYIFTEVYLPPVKLIIVGAGNDAQILVQQADLLGWDVVVTDGRPTHANKERFTSSCQIIVSKPEETLNNIEVDDHSFFVLMSHNYNYDLAVLKLLLKEKTIPYIGILGPLKKYQRMLKNLEEEGLDLNRKILNKVYAPVGLEIGAETPAEIGLSILAEIQSILTGKPASPLREKSAPIHERRNNQFKAVRI</sequence>
<protein>
    <submittedName>
        <fullName evidence="3">XdhC/CoxI family protein</fullName>
    </submittedName>
</protein>
<dbReference type="PANTHER" id="PTHR30388">
    <property type="entry name" value="ALDEHYDE OXIDOREDUCTASE MOLYBDENUM COFACTOR ASSEMBLY PROTEIN"/>
    <property type="match status" value="1"/>
</dbReference>
<dbReference type="InterPro" id="IPR027051">
    <property type="entry name" value="XdhC_Rossmann_dom"/>
</dbReference>
<dbReference type="Pfam" id="PF02625">
    <property type="entry name" value="XdhC_CoxI"/>
    <property type="match status" value="1"/>
</dbReference>
<dbReference type="Proteomes" id="UP001261624">
    <property type="component" value="Unassembled WGS sequence"/>
</dbReference>
<accession>A0ABU3E579</accession>
<reference evidence="3 4" key="1">
    <citation type="submission" date="2023-09" db="EMBL/GenBank/DDBJ databases">
        <authorList>
            <person name="Rey-Velasco X."/>
        </authorList>
    </citation>
    <scope>NUCLEOTIDE SEQUENCE [LARGE SCALE GENOMIC DNA]</scope>
    <source>
        <strain evidence="3 4">F188</strain>
    </source>
</reference>
<organism evidence="3 4">
    <name type="scientific">Autumnicola patrickiae</name>
    <dbReference type="NCBI Taxonomy" id="3075591"/>
    <lineage>
        <taxon>Bacteria</taxon>
        <taxon>Pseudomonadati</taxon>
        <taxon>Bacteroidota</taxon>
        <taxon>Flavobacteriia</taxon>
        <taxon>Flavobacteriales</taxon>
        <taxon>Flavobacteriaceae</taxon>
        <taxon>Autumnicola</taxon>
    </lineage>
</organism>
<dbReference type="InterPro" id="IPR052698">
    <property type="entry name" value="MoCofactor_Util/Proc"/>
</dbReference>
<dbReference type="Gene3D" id="3.40.50.720">
    <property type="entry name" value="NAD(P)-binding Rossmann-like Domain"/>
    <property type="match status" value="1"/>
</dbReference>
<evidence type="ECO:0000259" key="1">
    <source>
        <dbReference type="Pfam" id="PF02625"/>
    </source>
</evidence>
<dbReference type="InterPro" id="IPR003777">
    <property type="entry name" value="XdhC_CoxI"/>
</dbReference>
<dbReference type="RefSeq" id="WP_311686352.1">
    <property type="nucleotide sequence ID" value="NZ_JAVRHM010000020.1"/>
</dbReference>
<feature type="domain" description="XdhC- CoxI" evidence="1">
    <location>
        <begin position="17"/>
        <end position="81"/>
    </location>
</feature>
<dbReference type="EMBL" id="JAVRHM010000020">
    <property type="protein sequence ID" value="MDT0691144.1"/>
    <property type="molecule type" value="Genomic_DNA"/>
</dbReference>
<evidence type="ECO:0000313" key="3">
    <source>
        <dbReference type="EMBL" id="MDT0691144.1"/>
    </source>
</evidence>
<proteinExistence type="predicted"/>
<comment type="caution">
    <text evidence="3">The sequence shown here is derived from an EMBL/GenBank/DDBJ whole genome shotgun (WGS) entry which is preliminary data.</text>
</comment>
<dbReference type="PANTHER" id="PTHR30388:SF6">
    <property type="entry name" value="XANTHINE DEHYDROGENASE SUBUNIT A-RELATED"/>
    <property type="match status" value="1"/>
</dbReference>
<keyword evidence="4" id="KW-1185">Reference proteome</keyword>
<name>A0ABU3E579_9FLAO</name>
<dbReference type="Pfam" id="PF13478">
    <property type="entry name" value="XdhC_C"/>
    <property type="match status" value="1"/>
</dbReference>
<feature type="domain" description="XdhC Rossmann" evidence="2">
    <location>
        <begin position="207"/>
        <end position="352"/>
    </location>
</feature>
<gene>
    <name evidence="3" type="ORF">RM549_15220</name>
</gene>
<evidence type="ECO:0000259" key="2">
    <source>
        <dbReference type="Pfam" id="PF13478"/>
    </source>
</evidence>
<evidence type="ECO:0000313" key="4">
    <source>
        <dbReference type="Proteomes" id="UP001261624"/>
    </source>
</evidence>